<dbReference type="EMBL" id="VSRR010001570">
    <property type="protein sequence ID" value="MPC26207.1"/>
    <property type="molecule type" value="Genomic_DNA"/>
</dbReference>
<organism evidence="3 4">
    <name type="scientific">Portunus trituberculatus</name>
    <name type="common">Swimming crab</name>
    <name type="synonym">Neptunus trituberculatus</name>
    <dbReference type="NCBI Taxonomy" id="210409"/>
    <lineage>
        <taxon>Eukaryota</taxon>
        <taxon>Metazoa</taxon>
        <taxon>Ecdysozoa</taxon>
        <taxon>Arthropoda</taxon>
        <taxon>Crustacea</taxon>
        <taxon>Multicrustacea</taxon>
        <taxon>Malacostraca</taxon>
        <taxon>Eumalacostraca</taxon>
        <taxon>Eucarida</taxon>
        <taxon>Decapoda</taxon>
        <taxon>Pleocyemata</taxon>
        <taxon>Brachyura</taxon>
        <taxon>Eubrachyura</taxon>
        <taxon>Portunoidea</taxon>
        <taxon>Portunidae</taxon>
        <taxon>Portuninae</taxon>
        <taxon>Portunus</taxon>
    </lineage>
</organism>
<name>A0A5B7DYS3_PORTR</name>
<keyword evidence="2" id="KW-0732">Signal</keyword>
<keyword evidence="4" id="KW-1185">Reference proteome</keyword>
<feature type="region of interest" description="Disordered" evidence="1">
    <location>
        <begin position="21"/>
        <end position="41"/>
    </location>
</feature>
<accession>A0A5B7DYS3</accession>
<dbReference type="AlphaFoldDB" id="A0A5B7DYS3"/>
<evidence type="ECO:0000313" key="3">
    <source>
        <dbReference type="EMBL" id="MPC26207.1"/>
    </source>
</evidence>
<gene>
    <name evidence="3" type="ORF">E2C01_019341</name>
</gene>
<dbReference type="Proteomes" id="UP000324222">
    <property type="component" value="Unassembled WGS sequence"/>
</dbReference>
<protein>
    <submittedName>
        <fullName evidence="3">Uncharacterized protein</fullName>
    </submittedName>
</protein>
<reference evidence="3 4" key="1">
    <citation type="submission" date="2019-05" db="EMBL/GenBank/DDBJ databases">
        <title>Another draft genome of Portunus trituberculatus and its Hox gene families provides insights of decapod evolution.</title>
        <authorList>
            <person name="Jeong J.-H."/>
            <person name="Song I."/>
            <person name="Kim S."/>
            <person name="Choi T."/>
            <person name="Kim D."/>
            <person name="Ryu S."/>
            <person name="Kim W."/>
        </authorList>
    </citation>
    <scope>NUCLEOTIDE SEQUENCE [LARGE SCALE GENOMIC DNA]</scope>
    <source>
        <tissue evidence="3">Muscle</tissue>
    </source>
</reference>
<comment type="caution">
    <text evidence="3">The sequence shown here is derived from an EMBL/GenBank/DDBJ whole genome shotgun (WGS) entry which is preliminary data.</text>
</comment>
<feature type="signal peptide" evidence="2">
    <location>
        <begin position="1"/>
        <end position="22"/>
    </location>
</feature>
<feature type="compositionally biased region" description="Basic and acidic residues" evidence="1">
    <location>
        <begin position="25"/>
        <end position="36"/>
    </location>
</feature>
<evidence type="ECO:0000256" key="1">
    <source>
        <dbReference type="SAM" id="MobiDB-lite"/>
    </source>
</evidence>
<evidence type="ECO:0000256" key="2">
    <source>
        <dbReference type="SAM" id="SignalP"/>
    </source>
</evidence>
<sequence length="61" mass="6458">MVCGNPSSSLLLLLLLTHGGTGEQQGRDECPAHPDPGDEIGPVVHDLGVVTQQLQHHSTKH</sequence>
<feature type="chain" id="PRO_5023098340" evidence="2">
    <location>
        <begin position="23"/>
        <end position="61"/>
    </location>
</feature>
<evidence type="ECO:0000313" key="4">
    <source>
        <dbReference type="Proteomes" id="UP000324222"/>
    </source>
</evidence>
<proteinExistence type="predicted"/>